<dbReference type="EMBL" id="OZ034816">
    <property type="protein sequence ID" value="CAL1378494.1"/>
    <property type="molecule type" value="Genomic_DNA"/>
</dbReference>
<dbReference type="AlphaFoldDB" id="A0AAV2DYC6"/>
<keyword evidence="3" id="KW-1185">Reference proteome</keyword>
<dbReference type="Proteomes" id="UP001497516">
    <property type="component" value="Chromosome 3"/>
</dbReference>
<reference evidence="2 3" key="1">
    <citation type="submission" date="2024-04" db="EMBL/GenBank/DDBJ databases">
        <authorList>
            <person name="Fracassetti M."/>
        </authorList>
    </citation>
    <scope>NUCLEOTIDE SEQUENCE [LARGE SCALE GENOMIC DNA]</scope>
</reference>
<proteinExistence type="predicted"/>
<sequence length="135" mass="13757">MAAALGLDIDQGGPGGGGRAQRCRRRQDLTGAPGVSEAAMGAGEKATAAALGQVTTERMGRDASELQGGIGLLSTPTTEEIAEIHGKAKVLGYDNVVQNPCFMPLGPRTQVEGARQAGDPNWLGWLGMGSSPIGD</sequence>
<name>A0AAV2DYC6_9ROSI</name>
<protein>
    <recommendedName>
        <fullName evidence="4">Luciferase-like domain-containing protein</fullName>
    </recommendedName>
</protein>
<feature type="region of interest" description="Disordered" evidence="1">
    <location>
        <begin position="1"/>
        <end position="38"/>
    </location>
</feature>
<gene>
    <name evidence="2" type="ORF">LTRI10_LOCUS20069</name>
</gene>
<accession>A0AAV2DYC6</accession>
<evidence type="ECO:0000313" key="2">
    <source>
        <dbReference type="EMBL" id="CAL1378494.1"/>
    </source>
</evidence>
<evidence type="ECO:0000313" key="3">
    <source>
        <dbReference type="Proteomes" id="UP001497516"/>
    </source>
</evidence>
<organism evidence="2 3">
    <name type="scientific">Linum trigynum</name>
    <dbReference type="NCBI Taxonomy" id="586398"/>
    <lineage>
        <taxon>Eukaryota</taxon>
        <taxon>Viridiplantae</taxon>
        <taxon>Streptophyta</taxon>
        <taxon>Embryophyta</taxon>
        <taxon>Tracheophyta</taxon>
        <taxon>Spermatophyta</taxon>
        <taxon>Magnoliopsida</taxon>
        <taxon>eudicotyledons</taxon>
        <taxon>Gunneridae</taxon>
        <taxon>Pentapetalae</taxon>
        <taxon>rosids</taxon>
        <taxon>fabids</taxon>
        <taxon>Malpighiales</taxon>
        <taxon>Linaceae</taxon>
        <taxon>Linum</taxon>
    </lineage>
</organism>
<evidence type="ECO:0008006" key="4">
    <source>
        <dbReference type="Google" id="ProtNLM"/>
    </source>
</evidence>
<feature type="compositionally biased region" description="Low complexity" evidence="1">
    <location>
        <begin position="1"/>
        <end position="11"/>
    </location>
</feature>
<evidence type="ECO:0000256" key="1">
    <source>
        <dbReference type="SAM" id="MobiDB-lite"/>
    </source>
</evidence>